<comment type="caution">
    <text evidence="1">The sequence shown here is derived from an EMBL/GenBank/DDBJ whole genome shotgun (WGS) entry which is preliminary data.</text>
</comment>
<evidence type="ECO:0000313" key="1">
    <source>
        <dbReference type="EMBL" id="MCM1985300.1"/>
    </source>
</evidence>
<dbReference type="RefSeq" id="WP_166278156.1">
    <property type="nucleotide sequence ID" value="NZ_JTHE03000121.1"/>
</dbReference>
<keyword evidence="2" id="KW-1185">Reference proteome</keyword>
<evidence type="ECO:0000313" key="2">
    <source>
        <dbReference type="Proteomes" id="UP000031561"/>
    </source>
</evidence>
<dbReference type="AlphaFoldDB" id="A0ABD4TBT0"/>
<sequence>MNFIVASDMSQSLGLESCEQVIYSHLLACVKAESPEQVLQRFHRLFILGQQYPDPKIRQALEQLLRQHSNTRMLLPFFNRCCHILVNRWQLAAADKQAVSHLLELIKQVQTPSRASRGGHAGNRLRLLVYQFAESDYFQQLNRIGEFVRGPGRTSDQAPLVTLIHRYPYLYSHCLLSQQDDPEQQRIIRVAQVEKQKEFEQNLSRYMALSTVNRGGVAPLPMPGKVENPTLLSHRDLQQTLKHFVGPVNGRSSSYRHRAQRFIRTVQPQTAFADFKQDIYQYLLADLDPQYVHCRFGKQLQQTLATISPEQDRQPMTNILMNRTFTQLLNFLVIESRRSPQHAIFMDLISNLGSTQTVGLLLKLVLLEKSVRTSLERRISVLFNHYENYKQAAVGWLVRCLEKVNLAFTTHFSKLDFSYLGAL</sequence>
<proteinExistence type="predicted"/>
<gene>
    <name evidence="1" type="ORF">QQ91_0021015</name>
</gene>
<dbReference type="Proteomes" id="UP000031561">
    <property type="component" value="Unassembled WGS sequence"/>
</dbReference>
<protein>
    <submittedName>
        <fullName evidence="1">Uncharacterized protein</fullName>
    </submittedName>
</protein>
<organism evidence="1 2">
    <name type="scientific">Lyngbya confervoides BDU141951</name>
    <dbReference type="NCBI Taxonomy" id="1574623"/>
    <lineage>
        <taxon>Bacteria</taxon>
        <taxon>Bacillati</taxon>
        <taxon>Cyanobacteriota</taxon>
        <taxon>Cyanophyceae</taxon>
        <taxon>Oscillatoriophycideae</taxon>
        <taxon>Oscillatoriales</taxon>
        <taxon>Microcoleaceae</taxon>
        <taxon>Lyngbya</taxon>
    </lineage>
</organism>
<accession>A0ABD4TBT0</accession>
<name>A0ABD4TBT0_9CYAN</name>
<reference evidence="1 2" key="1">
    <citation type="journal article" date="2015" name="Genome Announc.">
        <title>Draft Genome Sequence of Filamentous Marine Cyanobacterium Lyngbya confervoides Strain BDU141951.</title>
        <authorList>
            <person name="Chandrababunaidu M.M."/>
            <person name="Sen D."/>
            <person name="Tripathy S."/>
        </authorList>
    </citation>
    <scope>NUCLEOTIDE SEQUENCE [LARGE SCALE GENOMIC DNA]</scope>
    <source>
        <strain evidence="1 2">BDU141951</strain>
    </source>
</reference>
<dbReference type="EMBL" id="JTHE03000121">
    <property type="protein sequence ID" value="MCM1985300.1"/>
    <property type="molecule type" value="Genomic_DNA"/>
</dbReference>